<evidence type="ECO:0008006" key="6">
    <source>
        <dbReference type="Google" id="ProtNLM"/>
    </source>
</evidence>
<protein>
    <recommendedName>
        <fullName evidence="6">Glucuronyl hydrolase</fullName>
    </recommendedName>
</protein>
<dbReference type="InterPro" id="IPR008928">
    <property type="entry name" value="6-hairpin_glycosidase_sf"/>
</dbReference>
<dbReference type="GO" id="GO:0052757">
    <property type="term" value="F:chondroitin hydrolase activity"/>
    <property type="evidence" value="ECO:0007669"/>
    <property type="project" value="TreeGrafter"/>
</dbReference>
<dbReference type="EMBL" id="JBANMG010000010">
    <property type="protein sequence ID" value="KAK6948055.1"/>
    <property type="molecule type" value="Genomic_DNA"/>
</dbReference>
<dbReference type="InterPro" id="IPR012341">
    <property type="entry name" value="6hp_glycosidase-like_sf"/>
</dbReference>
<accession>A0AAX6M6E8</accession>
<organism evidence="4 5">
    <name type="scientific">Daldinia eschscholtzii</name>
    <dbReference type="NCBI Taxonomy" id="292717"/>
    <lineage>
        <taxon>Eukaryota</taxon>
        <taxon>Fungi</taxon>
        <taxon>Dikarya</taxon>
        <taxon>Ascomycota</taxon>
        <taxon>Pezizomycotina</taxon>
        <taxon>Sordariomycetes</taxon>
        <taxon>Xylariomycetidae</taxon>
        <taxon>Xylariales</taxon>
        <taxon>Hypoxylaceae</taxon>
        <taxon>Daldinia</taxon>
    </lineage>
</organism>
<dbReference type="PANTHER" id="PTHR36845">
    <property type="entry name" value="HYDROLASE, PUTATIVE (AFU_ORTHOLOGUE AFUA_7G05090)-RELATED"/>
    <property type="match status" value="1"/>
</dbReference>
<dbReference type="GO" id="GO:0000272">
    <property type="term" value="P:polysaccharide catabolic process"/>
    <property type="evidence" value="ECO:0007669"/>
    <property type="project" value="TreeGrafter"/>
</dbReference>
<dbReference type="PANTHER" id="PTHR36845:SF1">
    <property type="entry name" value="HYDROLASE, PUTATIVE (AFU_ORTHOLOGUE AFUA_7G05090)-RELATED"/>
    <property type="match status" value="1"/>
</dbReference>
<keyword evidence="1" id="KW-0378">Hydrolase</keyword>
<dbReference type="AlphaFoldDB" id="A0AAX6M6E8"/>
<dbReference type="SUPFAM" id="SSF48208">
    <property type="entry name" value="Six-hairpin glycosidases"/>
    <property type="match status" value="1"/>
</dbReference>
<dbReference type="Proteomes" id="UP001369815">
    <property type="component" value="Unassembled WGS sequence"/>
</dbReference>
<dbReference type="Gene3D" id="1.50.10.10">
    <property type="match status" value="1"/>
</dbReference>
<evidence type="ECO:0000256" key="1">
    <source>
        <dbReference type="ARBA" id="ARBA00022801"/>
    </source>
</evidence>
<comment type="similarity">
    <text evidence="2">Belongs to the glycosyl hydrolase 88 family.</text>
</comment>
<feature type="compositionally biased region" description="Low complexity" evidence="3">
    <location>
        <begin position="23"/>
        <end position="32"/>
    </location>
</feature>
<evidence type="ECO:0000313" key="4">
    <source>
        <dbReference type="EMBL" id="KAK6948055.1"/>
    </source>
</evidence>
<dbReference type="InterPro" id="IPR052369">
    <property type="entry name" value="UG_Glycosaminoglycan_Hydrolase"/>
</dbReference>
<proteinExistence type="inferred from homology"/>
<reference evidence="4 5" key="1">
    <citation type="journal article" date="2024" name="Front Chem Biol">
        <title>Unveiling the potential of Daldinia eschscholtzii MFLUCC 19-0629 through bioactivity and bioinformatics studies for enhanced sustainable agriculture production.</title>
        <authorList>
            <person name="Brooks S."/>
            <person name="Weaver J.A."/>
            <person name="Klomchit A."/>
            <person name="Alharthi S.A."/>
            <person name="Onlamun T."/>
            <person name="Nurani R."/>
            <person name="Vong T.K."/>
            <person name="Alberti F."/>
            <person name="Greco C."/>
        </authorList>
    </citation>
    <scope>NUCLEOTIDE SEQUENCE [LARGE SCALE GENOMIC DNA]</scope>
    <source>
        <strain evidence="4">MFLUCC 19-0629</strain>
    </source>
</reference>
<evidence type="ECO:0000256" key="2">
    <source>
        <dbReference type="ARBA" id="ARBA00038358"/>
    </source>
</evidence>
<name>A0AAX6M6E8_9PEZI</name>
<keyword evidence="5" id="KW-1185">Reference proteome</keyword>
<evidence type="ECO:0000313" key="5">
    <source>
        <dbReference type="Proteomes" id="UP001369815"/>
    </source>
</evidence>
<sequence>MERYQANLVEDGRPLKRSRSVRDSQQQSLSSRGLKTPPALEAVALANSKQGDFGYLYSDNVTAKIWGVAQRAFSRPTPPTLFPEYTKPGDVGYIYRELEFWTSGFFPGCLYLLLERQRKHAHEIRRIKQSSTGHELHELQLHLYQNAKLKTTHDLGFMIAPWARAAWEIENDVRGFDTMVTAAESLMTRYSPVDLNKDFLVIVDNLMNLDMLFWAAAKLQDGSMYAAALSHAKMSQRYHVRADSSTAHVVVFDPGNGAFKSVLTNQGYSDNSCWSRGQAWAITGFAQTYCWTKDFSFLETSKACADYFVEHLPATAIPPWDFQAPKDKPQPTDTSAAMIASYGMLLIHEIETGAGRPSAYLQHALMIIEAVCAFHVNDPAQFVFQRESIETPQRRSWDGQKTIAVDMGKGAETILNGATINNYEFAPRRWANHGLVYADYFFLLVGNKLLDMGLGERLVEIKGF</sequence>
<feature type="region of interest" description="Disordered" evidence="3">
    <location>
        <begin position="1"/>
        <end position="34"/>
    </location>
</feature>
<evidence type="ECO:0000256" key="3">
    <source>
        <dbReference type="SAM" id="MobiDB-lite"/>
    </source>
</evidence>
<comment type="caution">
    <text evidence="4">The sequence shown here is derived from an EMBL/GenBank/DDBJ whole genome shotgun (WGS) entry which is preliminary data.</text>
</comment>
<gene>
    <name evidence="4" type="ORF">Daesc_009819</name>
</gene>